<dbReference type="GO" id="GO:0004222">
    <property type="term" value="F:metalloendopeptidase activity"/>
    <property type="evidence" value="ECO:0007669"/>
    <property type="project" value="InterPro"/>
</dbReference>
<keyword evidence="7" id="KW-0812">Transmembrane</keyword>
<keyword evidence="7" id="KW-0472">Membrane</keyword>
<reference evidence="10 11" key="1">
    <citation type="submission" date="2017-08" db="EMBL/GenBank/DDBJ databases">
        <title>Infants hospitalized years apart are colonized by the same room-sourced microbial strains.</title>
        <authorList>
            <person name="Brooks B."/>
            <person name="Olm M.R."/>
            <person name="Firek B.A."/>
            <person name="Baker R."/>
            <person name="Thomas B.C."/>
            <person name="Morowitz M.J."/>
            <person name="Banfield J.F."/>
        </authorList>
    </citation>
    <scope>NUCLEOTIDE SEQUENCE [LARGE SCALE GENOMIC DNA]</scope>
    <source>
        <strain evidence="10">S2_003_000_R2_14</strain>
    </source>
</reference>
<evidence type="ECO:0000256" key="7">
    <source>
        <dbReference type="SAM" id="Phobius"/>
    </source>
</evidence>
<feature type="transmembrane region" description="Helical" evidence="7">
    <location>
        <begin position="20"/>
        <end position="43"/>
    </location>
</feature>
<dbReference type="GO" id="GO:0006508">
    <property type="term" value="P:proteolysis"/>
    <property type="evidence" value="ECO:0007669"/>
    <property type="project" value="UniProtKB-KW"/>
</dbReference>
<keyword evidence="2" id="KW-0479">Metal-binding</keyword>
<keyword evidence="4 6" id="KW-0862">Zinc</keyword>
<dbReference type="Pfam" id="PF16491">
    <property type="entry name" value="Peptidase_M48_N"/>
    <property type="match status" value="1"/>
</dbReference>
<feature type="transmembrane region" description="Helical" evidence="7">
    <location>
        <begin position="144"/>
        <end position="162"/>
    </location>
</feature>
<feature type="transmembrane region" description="Helical" evidence="7">
    <location>
        <begin position="77"/>
        <end position="97"/>
    </location>
</feature>
<feature type="transmembrane region" description="Helical" evidence="7">
    <location>
        <begin position="255"/>
        <end position="276"/>
    </location>
</feature>
<evidence type="ECO:0000256" key="3">
    <source>
        <dbReference type="ARBA" id="ARBA00022801"/>
    </source>
</evidence>
<feature type="domain" description="CAAX prenyl protease 1 N-terminal" evidence="9">
    <location>
        <begin position="8"/>
        <end position="161"/>
    </location>
</feature>
<dbReference type="Pfam" id="PF01435">
    <property type="entry name" value="Peptidase_M48"/>
    <property type="match status" value="1"/>
</dbReference>
<feature type="domain" description="Peptidase M48" evidence="8">
    <location>
        <begin position="176"/>
        <end position="379"/>
    </location>
</feature>
<feature type="transmembrane region" description="Helical" evidence="7">
    <location>
        <begin position="117"/>
        <end position="137"/>
    </location>
</feature>
<sequence>MEPPYTPAELAEVRAYHAPIYTAALVDLVVTPVVLALVATLGVRRLFRVAPGSSGKPSPLNRVWGDGTWRKAVSFSLLYFGLLALLDLPKAVWFGYVREKEFGLATASLGTFVLDSLKAHAMLFLAVSALTFGLFGIARRTKHWWWLVGLAASVVMVVSTALDPYRARLYVDETPLEAGALRDGITSLLNRADVPFSDVLVVHTGSRSVRVQAAFAGTGPTRTILLTDTLLAAMTENEVLAAIAHESGHVHESRWVGRVLSPLAVFALLGALEFIFRRSVKRGWYGITQRGDVRVLPLLVLLFEVAMLVLGPVTSAFARQRESAADLYALRLTNDAEALTSLLRELGRINKVDPEPPRWYVLSGVTHPTIAERIAAIQKNATPPPITPVNVGTSVQQAPGVMR</sequence>
<keyword evidence="3 6" id="KW-0378">Hydrolase</keyword>
<evidence type="ECO:0000313" key="11">
    <source>
        <dbReference type="Proteomes" id="UP000249061"/>
    </source>
</evidence>
<keyword evidence="1 6" id="KW-0645">Protease</keyword>
<dbReference type="PANTHER" id="PTHR10120">
    <property type="entry name" value="CAAX PRENYL PROTEASE 1"/>
    <property type="match status" value="1"/>
</dbReference>
<comment type="caution">
    <text evidence="10">The sequence shown here is derived from an EMBL/GenBank/DDBJ whole genome shotgun (WGS) entry which is preliminary data.</text>
</comment>
<gene>
    <name evidence="10" type="ORF">DI536_25410</name>
</gene>
<keyword evidence="7" id="KW-1133">Transmembrane helix</keyword>
<dbReference type="EMBL" id="QFQP01000026">
    <property type="protein sequence ID" value="PZR08247.1"/>
    <property type="molecule type" value="Genomic_DNA"/>
</dbReference>
<comment type="cofactor">
    <cofactor evidence="6">
        <name>Zn(2+)</name>
        <dbReference type="ChEBI" id="CHEBI:29105"/>
    </cofactor>
    <text evidence="6">Binds 1 zinc ion per subunit.</text>
</comment>
<evidence type="ECO:0000256" key="2">
    <source>
        <dbReference type="ARBA" id="ARBA00022723"/>
    </source>
</evidence>
<comment type="similarity">
    <text evidence="6">Belongs to the peptidase M48 family.</text>
</comment>
<evidence type="ECO:0000256" key="4">
    <source>
        <dbReference type="ARBA" id="ARBA00022833"/>
    </source>
</evidence>
<protein>
    <submittedName>
        <fullName evidence="10">Peptidase M48</fullName>
    </submittedName>
</protein>
<feature type="transmembrane region" description="Helical" evidence="7">
    <location>
        <begin position="296"/>
        <end position="318"/>
    </location>
</feature>
<keyword evidence="5 6" id="KW-0482">Metalloprotease</keyword>
<evidence type="ECO:0000256" key="5">
    <source>
        <dbReference type="ARBA" id="ARBA00023049"/>
    </source>
</evidence>
<organism evidence="10 11">
    <name type="scientific">Archangium gephyra</name>
    <dbReference type="NCBI Taxonomy" id="48"/>
    <lineage>
        <taxon>Bacteria</taxon>
        <taxon>Pseudomonadati</taxon>
        <taxon>Myxococcota</taxon>
        <taxon>Myxococcia</taxon>
        <taxon>Myxococcales</taxon>
        <taxon>Cystobacterineae</taxon>
        <taxon>Archangiaceae</taxon>
        <taxon>Archangium</taxon>
    </lineage>
</organism>
<dbReference type="AlphaFoldDB" id="A0A2W5T2I6"/>
<evidence type="ECO:0000313" key="10">
    <source>
        <dbReference type="EMBL" id="PZR08247.1"/>
    </source>
</evidence>
<evidence type="ECO:0000259" key="8">
    <source>
        <dbReference type="Pfam" id="PF01435"/>
    </source>
</evidence>
<evidence type="ECO:0000259" key="9">
    <source>
        <dbReference type="Pfam" id="PF16491"/>
    </source>
</evidence>
<name>A0A2W5T2I6_9BACT</name>
<dbReference type="GO" id="GO:0046872">
    <property type="term" value="F:metal ion binding"/>
    <property type="evidence" value="ECO:0007669"/>
    <property type="project" value="UniProtKB-KW"/>
</dbReference>
<proteinExistence type="inferred from homology"/>
<evidence type="ECO:0000256" key="1">
    <source>
        <dbReference type="ARBA" id="ARBA00022670"/>
    </source>
</evidence>
<accession>A0A2W5T2I6</accession>
<dbReference type="InterPro" id="IPR001915">
    <property type="entry name" value="Peptidase_M48"/>
</dbReference>
<dbReference type="InterPro" id="IPR032456">
    <property type="entry name" value="Peptidase_M48_N"/>
</dbReference>
<evidence type="ECO:0000256" key="6">
    <source>
        <dbReference type="RuleBase" id="RU003983"/>
    </source>
</evidence>
<dbReference type="Gene3D" id="3.30.2010.10">
    <property type="entry name" value="Metalloproteases ('zincins'), catalytic domain"/>
    <property type="match status" value="1"/>
</dbReference>
<dbReference type="Proteomes" id="UP000249061">
    <property type="component" value="Unassembled WGS sequence"/>
</dbReference>